<comment type="similarity">
    <text evidence="1">Belongs to the PPR family. P subfamily.</text>
</comment>
<dbReference type="Gene3D" id="1.25.40.10">
    <property type="entry name" value="Tetratricopeptide repeat domain"/>
    <property type="match status" value="4"/>
</dbReference>
<feature type="repeat" description="PPR" evidence="3">
    <location>
        <begin position="197"/>
        <end position="231"/>
    </location>
</feature>
<feature type="repeat" description="PPR" evidence="3">
    <location>
        <begin position="267"/>
        <end position="301"/>
    </location>
</feature>
<dbReference type="InParanoid" id="A0A059BZE3"/>
<keyword evidence="2" id="KW-0677">Repeat</keyword>
<feature type="repeat" description="PPR" evidence="3">
    <location>
        <begin position="302"/>
        <end position="336"/>
    </location>
</feature>
<dbReference type="eggNOG" id="KOG4197">
    <property type="taxonomic scope" value="Eukaryota"/>
</dbReference>
<organism evidence="4">
    <name type="scientific">Eucalyptus grandis</name>
    <name type="common">Flooded gum</name>
    <dbReference type="NCBI Taxonomy" id="71139"/>
    <lineage>
        <taxon>Eukaryota</taxon>
        <taxon>Viridiplantae</taxon>
        <taxon>Streptophyta</taxon>
        <taxon>Embryophyta</taxon>
        <taxon>Tracheophyta</taxon>
        <taxon>Spermatophyta</taxon>
        <taxon>Magnoliopsida</taxon>
        <taxon>eudicotyledons</taxon>
        <taxon>Gunneridae</taxon>
        <taxon>Pentapetalae</taxon>
        <taxon>rosids</taxon>
        <taxon>malvids</taxon>
        <taxon>Myrtales</taxon>
        <taxon>Myrtaceae</taxon>
        <taxon>Myrtoideae</taxon>
        <taxon>Eucalypteae</taxon>
        <taxon>Eucalyptus</taxon>
    </lineage>
</organism>
<dbReference type="InterPro" id="IPR011990">
    <property type="entry name" value="TPR-like_helical_dom_sf"/>
</dbReference>
<feature type="repeat" description="PPR" evidence="3">
    <location>
        <begin position="337"/>
        <end position="371"/>
    </location>
</feature>
<dbReference type="Gramene" id="KCW71467">
    <property type="protein sequence ID" value="KCW71467"/>
    <property type="gene ID" value="EUGRSUZ_E00027"/>
</dbReference>
<feature type="repeat" description="PPR" evidence="3">
    <location>
        <begin position="232"/>
        <end position="266"/>
    </location>
</feature>
<dbReference type="AlphaFoldDB" id="A0A059BZE3"/>
<accession>A0A059BZE3</accession>
<dbReference type="InterPro" id="IPR002885">
    <property type="entry name" value="PPR_rpt"/>
</dbReference>
<dbReference type="PANTHER" id="PTHR47933">
    <property type="entry name" value="PENTATRICOPEPTIDE REPEAT-CONTAINING PROTEIN 1, MITOCHONDRIAL"/>
    <property type="match status" value="1"/>
</dbReference>
<dbReference type="PANTHER" id="PTHR47933:SF11">
    <property type="entry name" value="PENTATRICOPEPTIDE REPEAT-CONTAINING PROTEIN 2"/>
    <property type="match status" value="1"/>
</dbReference>
<dbReference type="Pfam" id="PF13041">
    <property type="entry name" value="PPR_2"/>
    <property type="match status" value="3"/>
</dbReference>
<dbReference type="OMA" id="HLMFKNC"/>
<evidence type="ECO:0000256" key="2">
    <source>
        <dbReference type="ARBA" id="ARBA00022737"/>
    </source>
</evidence>
<protein>
    <recommendedName>
        <fullName evidence="5">Pentacotripeptide-repeat region of PRORP domain-containing protein</fullName>
    </recommendedName>
</protein>
<dbReference type="Pfam" id="PF01535">
    <property type="entry name" value="PPR"/>
    <property type="match status" value="1"/>
</dbReference>
<evidence type="ECO:0000256" key="3">
    <source>
        <dbReference type="PROSITE-ProRule" id="PRU00708"/>
    </source>
</evidence>
<gene>
    <name evidence="4" type="ORF">EUGRSUZ_E00027</name>
</gene>
<evidence type="ECO:0000313" key="4">
    <source>
        <dbReference type="EMBL" id="KCW71467.1"/>
    </source>
</evidence>
<evidence type="ECO:0008006" key="5">
    <source>
        <dbReference type="Google" id="ProtNLM"/>
    </source>
</evidence>
<feature type="repeat" description="PPR" evidence="3">
    <location>
        <begin position="394"/>
        <end position="428"/>
    </location>
</feature>
<dbReference type="InterPro" id="IPR051240">
    <property type="entry name" value="Mito_RNA-Proc/Resp"/>
</dbReference>
<feature type="repeat" description="PPR" evidence="3">
    <location>
        <begin position="429"/>
        <end position="463"/>
    </location>
</feature>
<dbReference type="EMBL" id="KK198757">
    <property type="protein sequence ID" value="KCW71467.1"/>
    <property type="molecule type" value="Genomic_DNA"/>
</dbReference>
<sequence length="530" mass="59776">MWRCTRRGHLNGGRAAVAPSALAVHSLPDAELGSAPALDLNSYTVTPPIKPWPKRLFPKRLASMVSRQQNLDLALQIFDYAGKYHRGFSHNYDTYLSIIQRLSRARAFEPMESLLSQLRGSRIPCGENVFIFVIRNYGLAGKPRLALRTFLGIDGFGVQRSVRSLNTLLNALVQNKRFDLVHTIFKNSKTKFGVVPNVFTCNILIKALCRKNDVEGALKVLDEMPSMGMIPNVVTYTTVLGGYVSRGDMEGGKRVFSEILDRGWLPDATTYTILMDGYCRLGRLVDAIKVMDDMEEMGVEPNDVTYGVMIEAYCKEKKSGEARNLLDDMLEKKYVPSSVLCCRVIDVLCEQGKVDNAYELWKRLLHKNCMPDNEGKIWDAKKLFDEFEKGSIPSVLTYNTLIAGMCERGELCEAGKLWDDMVEKGHVPNAFTYNMLIKGFCELGNVDEGIRIFEEMVEKSCMPNQSTYYILIESLYNVGRVEEISRILSTAISCQSLDSDSWEFLVAKCIRNLDRGDGHVERVMSEISTF</sequence>
<dbReference type="NCBIfam" id="TIGR00756">
    <property type="entry name" value="PPR"/>
    <property type="match status" value="8"/>
</dbReference>
<dbReference type="PROSITE" id="PS51375">
    <property type="entry name" value="PPR"/>
    <property type="match status" value="7"/>
</dbReference>
<evidence type="ECO:0000256" key="1">
    <source>
        <dbReference type="ARBA" id="ARBA00007626"/>
    </source>
</evidence>
<name>A0A059BZE3_EUCGR</name>
<reference evidence="4" key="1">
    <citation type="submission" date="2013-07" db="EMBL/GenBank/DDBJ databases">
        <title>The genome of Eucalyptus grandis.</title>
        <authorList>
            <person name="Schmutz J."/>
            <person name="Hayes R."/>
            <person name="Myburg A."/>
            <person name="Tuskan G."/>
            <person name="Grattapaglia D."/>
            <person name="Rokhsar D.S."/>
        </authorList>
    </citation>
    <scope>NUCLEOTIDE SEQUENCE</scope>
    <source>
        <tissue evidence="4">Leaf extractions</tissue>
    </source>
</reference>
<dbReference type="FunCoup" id="A0A059BZE3">
    <property type="interactions" value="22"/>
</dbReference>
<proteinExistence type="inferred from homology"/>